<evidence type="ECO:0000256" key="3">
    <source>
        <dbReference type="ARBA" id="ARBA00022692"/>
    </source>
</evidence>
<dbReference type="GO" id="GO:0032977">
    <property type="term" value="F:membrane insertase activity"/>
    <property type="evidence" value="ECO:0007669"/>
    <property type="project" value="InterPro"/>
</dbReference>
<reference evidence="8 9" key="1">
    <citation type="submission" date="2016-10" db="EMBL/GenBank/DDBJ databases">
        <title>Draft genome sequence of Coniochaeta ligniaria NRRL30616, a lignocellulolytic fungus for bioabatement of inhibitors in plant biomass hydrolysates.</title>
        <authorList>
            <consortium name="DOE Joint Genome Institute"/>
            <person name="Jimenez D.J."/>
            <person name="Hector R.E."/>
            <person name="Riley R."/>
            <person name="Sun H."/>
            <person name="Grigoriev I.V."/>
            <person name="Van Elsas J.D."/>
            <person name="Nichols N.N."/>
        </authorList>
    </citation>
    <scope>NUCLEOTIDE SEQUENCE [LARGE SCALE GENOMIC DNA]</scope>
    <source>
        <strain evidence="8 9">NRRL 30616</strain>
    </source>
</reference>
<proteinExistence type="inferred from homology"/>
<dbReference type="PANTHER" id="PTHR12428:SF65">
    <property type="entry name" value="CYTOCHROME C OXIDASE ASSEMBLY PROTEIN COX18, MITOCHONDRIAL"/>
    <property type="match status" value="1"/>
</dbReference>
<dbReference type="EMBL" id="KV875099">
    <property type="protein sequence ID" value="OIW27249.1"/>
    <property type="molecule type" value="Genomic_DNA"/>
</dbReference>
<evidence type="ECO:0000256" key="5">
    <source>
        <dbReference type="ARBA" id="ARBA00023136"/>
    </source>
</evidence>
<keyword evidence="9" id="KW-1185">Reference proteome</keyword>
<evidence type="ECO:0000256" key="6">
    <source>
        <dbReference type="SAM" id="MobiDB-lite"/>
    </source>
</evidence>
<name>A0A1J7J1Q0_9PEZI</name>
<keyword evidence="5 7" id="KW-0472">Membrane</keyword>
<dbReference type="AlphaFoldDB" id="A0A1J7J1Q0"/>
<keyword evidence="4 7" id="KW-1133">Transmembrane helix</keyword>
<dbReference type="GO" id="GO:0032979">
    <property type="term" value="P:protein insertion into mitochondrial inner membrane from matrix"/>
    <property type="evidence" value="ECO:0007669"/>
    <property type="project" value="TreeGrafter"/>
</dbReference>
<dbReference type="InterPro" id="IPR001708">
    <property type="entry name" value="YidC/ALB3/OXA1/COX18"/>
</dbReference>
<comment type="subcellular location">
    <subcellularLocation>
        <location evidence="1">Membrane</location>
        <topology evidence="1">Multi-pass membrane protein</topology>
    </subcellularLocation>
</comment>
<dbReference type="InParanoid" id="A0A1J7J1Q0"/>
<protein>
    <recommendedName>
        <fullName evidence="10">Mitochondrial export translocase Oxa2</fullName>
    </recommendedName>
</protein>
<dbReference type="STRING" id="1408157.A0A1J7J1Q0"/>
<accession>A0A1J7J1Q0</accession>
<evidence type="ECO:0000256" key="4">
    <source>
        <dbReference type="ARBA" id="ARBA00022989"/>
    </source>
</evidence>
<feature type="transmembrane region" description="Helical" evidence="7">
    <location>
        <begin position="333"/>
        <end position="356"/>
    </location>
</feature>
<sequence length="401" mass="43693">MTVLSRLGPALGSSRPQLLRISSVTLRSHLSNESHTFRLNQSALDLKRGIPGARRNFSVANALETAVYDATQLITALHTATGTPWYITIPLAALAVNLVVRVPVTIYSRKLEQKRTRLLPLFWTWHSRHSENVSRANPGASQAALQVAIQKRSAASERRISKDHGVQSWKINLLGPITVLPFFLTAIQGVRRLCGAGGGIFGLFSNPLPDIAKTLSGKEAREEMSSTPSTSDHAVGQSPWNSDISQVGSPAAAAPAASEAPLGADLLGYEPSLSTGGCLWFPDLTVQDPYHVLPFMLSAAMLWVVLPRTLDHTRQLLDPTAINLTWRTRLHRALLVIALALGPLTMHLPAAMHIYWISSTLIATGQREVIHKVLKLPETKYQRAKGRDTLLVQPPPPPPKA</sequence>
<dbReference type="GO" id="GO:0033617">
    <property type="term" value="P:mitochondrial respiratory chain complex IV assembly"/>
    <property type="evidence" value="ECO:0007669"/>
    <property type="project" value="TreeGrafter"/>
</dbReference>
<dbReference type="PANTHER" id="PTHR12428">
    <property type="entry name" value="OXA1"/>
    <property type="match status" value="1"/>
</dbReference>
<feature type="region of interest" description="Disordered" evidence="6">
    <location>
        <begin position="217"/>
        <end position="247"/>
    </location>
</feature>
<feature type="compositionally biased region" description="Polar residues" evidence="6">
    <location>
        <begin position="225"/>
        <end position="247"/>
    </location>
</feature>
<evidence type="ECO:0000256" key="1">
    <source>
        <dbReference type="ARBA" id="ARBA00004141"/>
    </source>
</evidence>
<comment type="similarity">
    <text evidence="2">Belongs to the OXA1/ALB3/YidC family.</text>
</comment>
<dbReference type="Proteomes" id="UP000182658">
    <property type="component" value="Unassembled WGS sequence"/>
</dbReference>
<keyword evidence="3 7" id="KW-0812">Transmembrane</keyword>
<evidence type="ECO:0000313" key="8">
    <source>
        <dbReference type="EMBL" id="OIW27249.1"/>
    </source>
</evidence>
<evidence type="ECO:0008006" key="10">
    <source>
        <dbReference type="Google" id="ProtNLM"/>
    </source>
</evidence>
<evidence type="ECO:0000313" key="9">
    <source>
        <dbReference type="Proteomes" id="UP000182658"/>
    </source>
</evidence>
<organism evidence="8 9">
    <name type="scientific">Coniochaeta ligniaria NRRL 30616</name>
    <dbReference type="NCBI Taxonomy" id="1408157"/>
    <lineage>
        <taxon>Eukaryota</taxon>
        <taxon>Fungi</taxon>
        <taxon>Dikarya</taxon>
        <taxon>Ascomycota</taxon>
        <taxon>Pezizomycotina</taxon>
        <taxon>Sordariomycetes</taxon>
        <taxon>Sordariomycetidae</taxon>
        <taxon>Coniochaetales</taxon>
        <taxon>Coniochaetaceae</taxon>
        <taxon>Coniochaeta</taxon>
    </lineage>
</organism>
<dbReference type="OrthoDB" id="2148490at2759"/>
<feature type="transmembrane region" description="Helical" evidence="7">
    <location>
        <begin position="85"/>
        <end position="107"/>
    </location>
</feature>
<dbReference type="GO" id="GO:0005743">
    <property type="term" value="C:mitochondrial inner membrane"/>
    <property type="evidence" value="ECO:0007669"/>
    <property type="project" value="TreeGrafter"/>
</dbReference>
<gene>
    <name evidence="8" type="ORF">CONLIGDRAFT_419830</name>
</gene>
<evidence type="ECO:0000256" key="2">
    <source>
        <dbReference type="ARBA" id="ARBA00009877"/>
    </source>
</evidence>
<evidence type="ECO:0000256" key="7">
    <source>
        <dbReference type="SAM" id="Phobius"/>
    </source>
</evidence>